<dbReference type="PaxDb" id="263820-PTO0361"/>
<feature type="transmembrane region" description="Helical" evidence="1">
    <location>
        <begin position="6"/>
        <end position="26"/>
    </location>
</feature>
<evidence type="ECO:0000256" key="1">
    <source>
        <dbReference type="SAM" id="Phobius"/>
    </source>
</evidence>
<keyword evidence="1" id="KW-0812">Transmembrane</keyword>
<name>Q6L256_PICTO</name>
<proteinExistence type="predicted"/>
<reference evidence="2 3" key="1">
    <citation type="journal article" date="2004" name="Proc. Natl. Acad. Sci. U.S.A.">
        <title>Genome sequence of Picrophilus torridus and its implications for life around pH 0.</title>
        <authorList>
            <person name="Futterer O."/>
            <person name="Angelov A."/>
            <person name="Liesegang H."/>
            <person name="Gottschalk G."/>
            <person name="Schleper C."/>
            <person name="Schepers B."/>
            <person name="Dock C."/>
            <person name="Antranikian G."/>
            <person name="Liebl W."/>
        </authorList>
    </citation>
    <scope>NUCLEOTIDE SEQUENCE [LARGE SCALE GENOMIC DNA]</scope>
    <source>
        <strain evidence="3">ATCC 700027 / DSM 9790 / JCM 10055 / NBRC 100828</strain>
    </source>
</reference>
<dbReference type="AlphaFoldDB" id="Q6L256"/>
<keyword evidence="1" id="KW-0472">Membrane</keyword>
<keyword evidence="1" id="KW-1133">Transmembrane helix</keyword>
<dbReference type="STRING" id="263820.PTO0361"/>
<evidence type="ECO:0000313" key="3">
    <source>
        <dbReference type="Proteomes" id="UP000000438"/>
    </source>
</evidence>
<gene>
    <name evidence="2" type="ordered locus">PTO0361</name>
</gene>
<dbReference type="HOGENOM" id="CLU_2353306_0_0_2"/>
<dbReference type="RefSeq" id="WP_011177162.1">
    <property type="nucleotide sequence ID" value="NC_005877.1"/>
</dbReference>
<dbReference type="KEGG" id="pto:PTO0361"/>
<feature type="transmembrane region" description="Helical" evidence="1">
    <location>
        <begin position="62"/>
        <end position="88"/>
    </location>
</feature>
<sequence>MIDYSAITESSAVIFTIYFLVSGSFLNDENKYHLRLYAYKNYLIFIFIAFSITMILSSMELYYSIFAFIISMIILGYSLNYLMGLLLYKIPGDHKN</sequence>
<accession>Q6L256</accession>
<evidence type="ECO:0000313" key="2">
    <source>
        <dbReference type="EMBL" id="AAT42946.1"/>
    </source>
</evidence>
<dbReference type="Proteomes" id="UP000000438">
    <property type="component" value="Chromosome"/>
</dbReference>
<dbReference type="InParanoid" id="Q6L256"/>
<feature type="transmembrane region" description="Helical" evidence="1">
    <location>
        <begin position="38"/>
        <end position="56"/>
    </location>
</feature>
<organism evidence="2 3">
    <name type="scientific">Picrophilus torridus (strain ATCC 700027 / DSM 9790 / JCM 10055 / NBRC 100828 / KAW 2/3)</name>
    <dbReference type="NCBI Taxonomy" id="1122961"/>
    <lineage>
        <taxon>Archaea</taxon>
        <taxon>Methanobacteriati</taxon>
        <taxon>Thermoplasmatota</taxon>
        <taxon>Thermoplasmata</taxon>
        <taxon>Thermoplasmatales</taxon>
        <taxon>Picrophilaceae</taxon>
        <taxon>Picrophilus</taxon>
    </lineage>
</organism>
<dbReference type="EMBL" id="AE017261">
    <property type="protein sequence ID" value="AAT42946.1"/>
    <property type="molecule type" value="Genomic_DNA"/>
</dbReference>
<protein>
    <submittedName>
        <fullName evidence="2">Hypothetical membrane protein</fullName>
    </submittedName>
</protein>
<dbReference type="GeneID" id="2845132"/>